<keyword evidence="3" id="KW-1185">Reference proteome</keyword>
<evidence type="ECO:0000313" key="2">
    <source>
        <dbReference type="EMBL" id="AOM84128.1"/>
    </source>
</evidence>
<dbReference type="STRING" id="632773.BBEV_2803"/>
<evidence type="ECO:0000313" key="3">
    <source>
        <dbReference type="Proteomes" id="UP000094463"/>
    </source>
</evidence>
<dbReference type="EC" id="3.1.3.3" evidence="2"/>
<proteinExistence type="predicted"/>
<dbReference type="SUPFAM" id="SSF81606">
    <property type="entry name" value="PP2C-like"/>
    <property type="match status" value="1"/>
</dbReference>
<name>A0A1D7QYS2_9BACI</name>
<dbReference type="PATRIC" id="fig|632773.3.peg.2935"/>
<gene>
    <name evidence="2" type="primary">rsbX</name>
    <name evidence="2" type="ORF">BBEV_2803</name>
</gene>
<dbReference type="PANTHER" id="PTHR35801:SF1">
    <property type="entry name" value="PHOSPHOSERINE PHOSPHATASE RSBX"/>
    <property type="match status" value="1"/>
</dbReference>
<dbReference type="Gene3D" id="3.60.40.10">
    <property type="entry name" value="PPM-type phosphatase domain"/>
    <property type="match status" value="1"/>
</dbReference>
<keyword evidence="2" id="KW-0378">Hydrolase</keyword>
<dbReference type="InterPro" id="IPR001932">
    <property type="entry name" value="PPM-type_phosphatase-like_dom"/>
</dbReference>
<dbReference type="OrthoDB" id="1090916at2"/>
<protein>
    <submittedName>
        <fullName evidence="2">Phosphoserine phosphatase RsbX</fullName>
        <ecNumber evidence="2">3.1.3.3</ecNumber>
    </submittedName>
</protein>
<evidence type="ECO:0000259" key="1">
    <source>
        <dbReference type="SMART" id="SM00331"/>
    </source>
</evidence>
<organism evidence="2 3">
    <name type="scientific">Salisediminibacterium beveridgei</name>
    <dbReference type="NCBI Taxonomy" id="632773"/>
    <lineage>
        <taxon>Bacteria</taxon>
        <taxon>Bacillati</taxon>
        <taxon>Bacillota</taxon>
        <taxon>Bacilli</taxon>
        <taxon>Bacillales</taxon>
        <taxon>Bacillaceae</taxon>
        <taxon>Salisediminibacterium</taxon>
    </lineage>
</organism>
<dbReference type="KEGG" id="bbev:BBEV_2803"/>
<accession>A0A1D7QYS2</accession>
<dbReference type="GO" id="GO:0016787">
    <property type="term" value="F:hydrolase activity"/>
    <property type="evidence" value="ECO:0007669"/>
    <property type="project" value="UniProtKB-KW"/>
</dbReference>
<sequence>MIEHQMMDEMDVSVYQSTKKGNWCSGDAVFVIRTGSYILVAVTDGLGSGEDAQKASESVMAIIRNNHDLPLGSLLDRCNTAVWGTRGVVLSILKFDFPSRHVEYINVGNISCTFYYPNGKMYRPVPSRGYLSGRKHLSKPAMVPFEKGMNFIVHSDGLAFQPAYHALFNQSLPAKDMLEMLVELKVDTNDDVAIVLGHVNLDPTA</sequence>
<dbReference type="AlphaFoldDB" id="A0A1D7QYS2"/>
<dbReference type="InterPro" id="IPR039248">
    <property type="entry name" value="Ptase_RsbX"/>
</dbReference>
<dbReference type="PANTHER" id="PTHR35801">
    <property type="entry name" value="PHOSPHOSERINE PHOSPHATASE RSBX"/>
    <property type="match status" value="1"/>
</dbReference>
<reference evidence="2 3" key="1">
    <citation type="submission" date="2015-08" db="EMBL/GenBank/DDBJ databases">
        <title>The complete genome sequence of Bacillus beveridgei MLTeJB.</title>
        <authorList>
            <person name="Hanson T.E."/>
            <person name="Mesa C."/>
            <person name="Basesman S.M."/>
            <person name="Oremland R.S."/>
        </authorList>
    </citation>
    <scope>NUCLEOTIDE SEQUENCE [LARGE SCALE GENOMIC DNA]</scope>
    <source>
        <strain evidence="2 3">MLTeJB</strain>
    </source>
</reference>
<dbReference type="Proteomes" id="UP000094463">
    <property type="component" value="Chromosome"/>
</dbReference>
<dbReference type="SMART" id="SM00331">
    <property type="entry name" value="PP2C_SIG"/>
    <property type="match status" value="1"/>
</dbReference>
<feature type="domain" description="PPM-type phosphatase" evidence="1">
    <location>
        <begin position="9"/>
        <end position="199"/>
    </location>
</feature>
<dbReference type="RefSeq" id="WP_069366037.1">
    <property type="nucleotide sequence ID" value="NZ_CP012502.1"/>
</dbReference>
<dbReference type="InterPro" id="IPR036457">
    <property type="entry name" value="PPM-type-like_dom_sf"/>
</dbReference>
<dbReference type="EMBL" id="CP012502">
    <property type="protein sequence ID" value="AOM84128.1"/>
    <property type="molecule type" value="Genomic_DNA"/>
</dbReference>